<name>A0A239EFK6_9SPHN</name>
<proteinExistence type="predicted"/>
<protein>
    <submittedName>
        <fullName evidence="2">Uncharacterized conserved protein YdeI, YjbR/CyaY-like superfamily, DUF1801 family</fullName>
    </submittedName>
</protein>
<dbReference type="RefSeq" id="WP_089219049.1">
    <property type="nucleotide sequence ID" value="NZ_FZOS01000006.1"/>
</dbReference>
<dbReference type="SUPFAM" id="SSF159888">
    <property type="entry name" value="YdhG-like"/>
    <property type="match status" value="1"/>
</dbReference>
<dbReference type="Proteomes" id="UP000198281">
    <property type="component" value="Unassembled WGS sequence"/>
</dbReference>
<dbReference type="Pfam" id="PF08818">
    <property type="entry name" value="DUF1801"/>
    <property type="match status" value="1"/>
</dbReference>
<sequence>MGGTRDDRVDAYIERKAEFARPILTHLRDRVHAACPEVEEAIKWSSPAFLYKGQILCSMAAFKGHAAFGFWRGAEVTGTPEERSAMGQFGRIATIADLPDDATLAGFITRGMALIDKGTKTPRPLKHARPPAEPPADLIAALAAHPAAQASFDGFPPGQQREYVDWIFEAKRPETRARRLAQAVEWLAEGKRRNWKYENC</sequence>
<dbReference type="InterPro" id="IPR014922">
    <property type="entry name" value="YdhG-like"/>
</dbReference>
<evidence type="ECO:0000313" key="3">
    <source>
        <dbReference type="Proteomes" id="UP000198281"/>
    </source>
</evidence>
<organism evidence="2 3">
    <name type="scientific">Edaphosphingomonas laterariae</name>
    <dbReference type="NCBI Taxonomy" id="861865"/>
    <lineage>
        <taxon>Bacteria</taxon>
        <taxon>Pseudomonadati</taxon>
        <taxon>Pseudomonadota</taxon>
        <taxon>Alphaproteobacteria</taxon>
        <taxon>Sphingomonadales</taxon>
        <taxon>Rhizorhabdaceae</taxon>
        <taxon>Edaphosphingomonas</taxon>
    </lineage>
</organism>
<dbReference type="Pfam" id="PF13376">
    <property type="entry name" value="OmdA"/>
    <property type="match status" value="1"/>
</dbReference>
<dbReference type="Gene3D" id="3.90.1150.200">
    <property type="match status" value="1"/>
</dbReference>
<dbReference type="OrthoDB" id="214150at2"/>
<accession>A0A239EFK6</accession>
<keyword evidence="3" id="KW-1185">Reference proteome</keyword>
<evidence type="ECO:0000259" key="1">
    <source>
        <dbReference type="Pfam" id="PF08818"/>
    </source>
</evidence>
<gene>
    <name evidence="2" type="ORF">SAMN06295912_106112</name>
</gene>
<evidence type="ECO:0000313" key="2">
    <source>
        <dbReference type="EMBL" id="SNS43339.1"/>
    </source>
</evidence>
<reference evidence="3" key="1">
    <citation type="submission" date="2017-06" db="EMBL/GenBank/DDBJ databases">
        <authorList>
            <person name="Varghese N."/>
            <person name="Submissions S."/>
        </authorList>
    </citation>
    <scope>NUCLEOTIDE SEQUENCE [LARGE SCALE GENOMIC DNA]</scope>
    <source>
        <strain evidence="3">LNB2</strain>
    </source>
</reference>
<feature type="domain" description="YdhG-like" evidence="1">
    <location>
        <begin position="21"/>
        <end position="100"/>
    </location>
</feature>
<dbReference type="EMBL" id="FZOS01000006">
    <property type="protein sequence ID" value="SNS43339.1"/>
    <property type="molecule type" value="Genomic_DNA"/>
</dbReference>
<dbReference type="AlphaFoldDB" id="A0A239EFK6"/>